<dbReference type="InterPro" id="IPR021701">
    <property type="entry name" value="DUF3284"/>
</dbReference>
<dbReference type="Pfam" id="PF11687">
    <property type="entry name" value="DUF3284"/>
    <property type="match status" value="1"/>
</dbReference>
<evidence type="ECO:0000313" key="1">
    <source>
        <dbReference type="EMBL" id="RMW52648.1"/>
    </source>
</evidence>
<organism evidence="1 2">
    <name type="scientific">Lactiplantibacillus pentosus</name>
    <name type="common">Lactobacillus pentosus</name>
    <dbReference type="NCBI Taxonomy" id="1589"/>
    <lineage>
        <taxon>Bacteria</taxon>
        <taxon>Bacillati</taxon>
        <taxon>Bacillota</taxon>
        <taxon>Bacilli</taxon>
        <taxon>Lactobacillales</taxon>
        <taxon>Lactobacillaceae</taxon>
        <taxon>Lactiplantibacillus</taxon>
    </lineage>
</organism>
<proteinExistence type="predicted"/>
<sequence length="152" mass="18051">MMGLRTDTLSYKYRYRAPRAELYHTLISEQLKYFQRTDASIQTLTPGTTIMANLQTKMHKLITQNTMKVNIMKTDDTFQLETQQPSGKIIQTYKFDQEHSGADVLIYSEQNVFESSRNQMNFMFFGLMYKYFYNRGVKKRMRYLDDLARGTE</sequence>
<accession>A0AB37RH40</accession>
<gene>
    <name evidence="1" type="ORF">D6U17_14020</name>
</gene>
<dbReference type="EMBL" id="RDCL01000090">
    <property type="protein sequence ID" value="RMW52648.1"/>
    <property type="molecule type" value="Genomic_DNA"/>
</dbReference>
<comment type="caution">
    <text evidence="1">The sequence shown here is derived from an EMBL/GenBank/DDBJ whole genome shotgun (WGS) entry which is preliminary data.</text>
</comment>
<evidence type="ECO:0000313" key="2">
    <source>
        <dbReference type="Proteomes" id="UP000281061"/>
    </source>
</evidence>
<name>A0AB37RH40_LACPE</name>
<protein>
    <submittedName>
        <fullName evidence="1">DUF3284 domain-containing protein</fullName>
    </submittedName>
</protein>
<dbReference type="AlphaFoldDB" id="A0AB37RH40"/>
<dbReference type="Proteomes" id="UP000281061">
    <property type="component" value="Unassembled WGS sequence"/>
</dbReference>
<reference evidence="1 2" key="1">
    <citation type="submission" date="2018-10" db="EMBL/GenBank/DDBJ databases">
        <title>Genome sequences of five Lactobacillus pentosus strains isolated from brines of traditionally fermented spanish-style green table olives and differences between them.</title>
        <authorList>
            <person name="Jimenez Diaz R."/>
        </authorList>
    </citation>
    <scope>NUCLEOTIDE SEQUENCE [LARGE SCALE GENOMIC DNA]</scope>
    <source>
        <strain evidence="1 2">IG8</strain>
    </source>
</reference>